<evidence type="ECO:0000256" key="5">
    <source>
        <dbReference type="ARBA" id="ARBA00022692"/>
    </source>
</evidence>
<comment type="subcellular location">
    <subcellularLocation>
        <location evidence="1">Cell outer membrane</location>
        <topology evidence="1">Multi-pass membrane protein</topology>
    </subcellularLocation>
</comment>
<dbReference type="GO" id="GO:0009279">
    <property type="term" value="C:cell outer membrane"/>
    <property type="evidence" value="ECO:0007669"/>
    <property type="project" value="UniProtKB-SubCell"/>
</dbReference>
<dbReference type="Gene3D" id="3.55.50.30">
    <property type="match status" value="1"/>
</dbReference>
<comment type="similarity">
    <text evidence="11">Belongs to the TonB-dependent receptor family.</text>
</comment>
<evidence type="ECO:0000256" key="10">
    <source>
        <dbReference type="ARBA" id="ARBA00023237"/>
    </source>
</evidence>
<dbReference type="InterPro" id="IPR036942">
    <property type="entry name" value="Beta-barrel_TonB_sf"/>
</dbReference>
<proteinExistence type="inferred from homology"/>
<keyword evidence="13" id="KW-0675">Receptor</keyword>
<keyword evidence="3" id="KW-1134">Transmembrane beta strand</keyword>
<keyword evidence="7" id="KW-0406">Ion transport</keyword>
<keyword evidence="4" id="KW-0410">Iron transport</keyword>
<protein>
    <submittedName>
        <fullName evidence="13">Outer membrane receptor protein involved in Fe transport</fullName>
    </submittedName>
</protein>
<sequence>MFGIGTAHAQSFNVPPGRLGDVVAALGEQSGTTIAVTDPDLAARRSPGVRGSFPLRTALEHALRGTGTEALFYDRNTVRIVWKRPSKPKPVKRAPPAAPVIQPDWSPEIVVTASKQDIPIDSYPGSVKLVEFDPGWVARNAAGGTAAITKLLPSVGSTNLGSARNKLFIRGIADSSFNGQTQATVGQYLGDVRLNYNAPDPNLNLYDMKRIEVLAGPQGTLYGASSLGGIIRLVPNEPDTHTLSTTISMGISGTQSGGVGGDGAAMLNLPIADGRVAVRFVGFGTREAGYIDAPARKRRNINNTTSYGQRMAWRVEDLWGLTVDFGTATHNTSTQDGQYTVRGDPPLTRDNAIAQPFKNTYYLAYLTARRPIGRAEFVSTTSIVRHDLKTVFDATGHDGSASPARYEENNNIALISHETRLSGGSRNYPWVLGVSAIYNISALSRSLGAPDAPTRIAGVVNRQAEAAVFGQLSRPLLHRLTGTIGGRLTFARSVGNLLDSPVEKSKEPFSNELRFSPTLAFDWHPSAKFSTFFHYQQGYRAGGLAVAPAGSALESRKFATDDLIMGEFGIRLGRKEHGRLSIRAAIFYADWNNIQADLIDRSGLPYTANIGSGRIYGLDGDIVWRPSQTLAITASAFLNNSDLYAPEAEFVAAGERTLPNVARTGAHVVAAWRREIASGVTLSSEASLRHVGSSRLGVGSLLDIPQGDYVVGDIGGQLSFGRFVVSLDLTNLGDVRGNSFAFGNPFGLTERNQITPLRPRAIRLGLSARF</sequence>
<comment type="caution">
    <text evidence="13">The sequence shown here is derived from an EMBL/GenBank/DDBJ whole genome shotgun (WGS) entry which is preliminary data.</text>
</comment>
<evidence type="ECO:0000256" key="8">
    <source>
        <dbReference type="ARBA" id="ARBA00023077"/>
    </source>
</evidence>
<dbReference type="Pfam" id="PF07715">
    <property type="entry name" value="Plug"/>
    <property type="match status" value="1"/>
</dbReference>
<organism evidence="13 14">
    <name type="scientific">Sphingomonas kyeonggiensis</name>
    <dbReference type="NCBI Taxonomy" id="1268553"/>
    <lineage>
        <taxon>Bacteria</taxon>
        <taxon>Pseudomonadati</taxon>
        <taxon>Pseudomonadota</taxon>
        <taxon>Alphaproteobacteria</taxon>
        <taxon>Sphingomonadales</taxon>
        <taxon>Sphingomonadaceae</taxon>
        <taxon>Sphingomonas</taxon>
    </lineage>
</organism>
<evidence type="ECO:0000313" key="14">
    <source>
        <dbReference type="Proteomes" id="UP000557392"/>
    </source>
</evidence>
<dbReference type="InterPro" id="IPR011662">
    <property type="entry name" value="Secretin/TonB_short_N"/>
</dbReference>
<evidence type="ECO:0000256" key="4">
    <source>
        <dbReference type="ARBA" id="ARBA00022496"/>
    </source>
</evidence>
<evidence type="ECO:0000256" key="2">
    <source>
        <dbReference type="ARBA" id="ARBA00022448"/>
    </source>
</evidence>
<dbReference type="InterPro" id="IPR000531">
    <property type="entry name" value="Beta-barrel_TonB"/>
</dbReference>
<dbReference type="PANTHER" id="PTHR32552">
    <property type="entry name" value="FERRICHROME IRON RECEPTOR-RELATED"/>
    <property type="match status" value="1"/>
</dbReference>
<keyword evidence="10" id="KW-0998">Cell outer membrane</keyword>
<evidence type="ECO:0000259" key="12">
    <source>
        <dbReference type="SMART" id="SM00965"/>
    </source>
</evidence>
<evidence type="ECO:0000256" key="7">
    <source>
        <dbReference type="ARBA" id="ARBA00023065"/>
    </source>
</evidence>
<evidence type="ECO:0000256" key="9">
    <source>
        <dbReference type="ARBA" id="ARBA00023136"/>
    </source>
</evidence>
<dbReference type="SMART" id="SM00965">
    <property type="entry name" value="STN"/>
    <property type="match status" value="1"/>
</dbReference>
<dbReference type="AlphaFoldDB" id="A0A7W6JQA9"/>
<dbReference type="EMBL" id="JACIEH010000001">
    <property type="protein sequence ID" value="MBB4097608.1"/>
    <property type="molecule type" value="Genomic_DNA"/>
</dbReference>
<keyword evidence="2" id="KW-0813">Transport</keyword>
<dbReference type="GO" id="GO:0006826">
    <property type="term" value="P:iron ion transport"/>
    <property type="evidence" value="ECO:0007669"/>
    <property type="project" value="UniProtKB-KW"/>
</dbReference>
<gene>
    <name evidence="13" type="ORF">GGR46_001141</name>
</gene>
<evidence type="ECO:0000256" key="11">
    <source>
        <dbReference type="RuleBase" id="RU003357"/>
    </source>
</evidence>
<keyword evidence="14" id="KW-1185">Reference proteome</keyword>
<evidence type="ECO:0000313" key="13">
    <source>
        <dbReference type="EMBL" id="MBB4097608.1"/>
    </source>
</evidence>
<name>A0A7W6JQA9_9SPHN</name>
<evidence type="ECO:0000256" key="6">
    <source>
        <dbReference type="ARBA" id="ARBA00023004"/>
    </source>
</evidence>
<dbReference type="InterPro" id="IPR039426">
    <property type="entry name" value="TonB-dep_rcpt-like"/>
</dbReference>
<dbReference type="Proteomes" id="UP000557392">
    <property type="component" value="Unassembled WGS sequence"/>
</dbReference>
<dbReference type="PANTHER" id="PTHR32552:SF81">
    <property type="entry name" value="TONB-DEPENDENT OUTER MEMBRANE RECEPTOR"/>
    <property type="match status" value="1"/>
</dbReference>
<reference evidence="13 14" key="1">
    <citation type="submission" date="2020-08" db="EMBL/GenBank/DDBJ databases">
        <title>Genomic Encyclopedia of Type Strains, Phase IV (KMG-IV): sequencing the most valuable type-strain genomes for metagenomic binning, comparative biology and taxonomic classification.</title>
        <authorList>
            <person name="Goeker M."/>
        </authorList>
    </citation>
    <scope>NUCLEOTIDE SEQUENCE [LARGE SCALE GENOMIC DNA]</scope>
    <source>
        <strain evidence="13 14">DSM 101806</strain>
    </source>
</reference>
<keyword evidence="8 11" id="KW-0798">TonB box</keyword>
<dbReference type="SUPFAM" id="SSF56935">
    <property type="entry name" value="Porins"/>
    <property type="match status" value="1"/>
</dbReference>
<keyword evidence="5" id="KW-0812">Transmembrane</keyword>
<accession>A0A7W6JQA9</accession>
<keyword evidence="9 11" id="KW-0472">Membrane</keyword>
<dbReference type="Gene3D" id="2.40.170.20">
    <property type="entry name" value="TonB-dependent receptor, beta-barrel domain"/>
    <property type="match status" value="1"/>
</dbReference>
<evidence type="ECO:0000256" key="3">
    <source>
        <dbReference type="ARBA" id="ARBA00022452"/>
    </source>
</evidence>
<keyword evidence="6" id="KW-0408">Iron</keyword>
<feature type="domain" description="Secretin/TonB short N-terminal" evidence="12">
    <location>
        <begin position="32"/>
        <end position="83"/>
    </location>
</feature>
<dbReference type="InterPro" id="IPR012910">
    <property type="entry name" value="Plug_dom"/>
</dbReference>
<dbReference type="RefSeq" id="WP_183995376.1">
    <property type="nucleotide sequence ID" value="NZ_JACIEH010000001.1"/>
</dbReference>
<dbReference type="Pfam" id="PF00593">
    <property type="entry name" value="TonB_dep_Rec_b-barrel"/>
    <property type="match status" value="1"/>
</dbReference>
<evidence type="ECO:0000256" key="1">
    <source>
        <dbReference type="ARBA" id="ARBA00004571"/>
    </source>
</evidence>